<dbReference type="eggNOG" id="KOG4183">
    <property type="taxonomic scope" value="Eukaryota"/>
</dbReference>
<sequence length="466" mass="50476">MGEPSRLSVTYCTIPPVAMMTAVGAHAPIVAAFRNGPPAALDAAAAAGETVSFSHTTRGRNGSLECKMDGYTYAGTTQGTSAMGSEYYVGVVGSDESMTLYKASHAYEVMQMLDAAKEIDDAMVAKFKAQDHSAPIEYMDTLAGRDRLVATFADQRNKSGLIKARQQVISEDKLESPLVGKVLESALEAKALETASKSELDEQFLTQKPIPPFNMAATEPEDAYPLERILPMVDMQAVDARPLVDEAKSLSQGALPSDWVEQLPSVIAESLTSLSAAKSPSDKRRMAATLTMATVLIELSRARASAVNQRKRVIELVNEKVALDVPSVLVERILKEFLTHTVRPGRGDSAAKPVTHSRRSQRDQHKAMAYVIVLLLHYHGFLLSPVIVHKLRLDLGISIQRLLQHAKTLGCTIIRKGKAGSGTKRKRSADSEVAAISGPAYSISLTVPLEFRDLERQKKRGPGQGN</sequence>
<dbReference type="PANTHER" id="PTHR14440">
    <property type="entry name" value="DNA-DIRECTED RNA POLYMERASE I SUBUNIT RPA49"/>
    <property type="match status" value="1"/>
</dbReference>
<evidence type="ECO:0000256" key="2">
    <source>
        <dbReference type="ARBA" id="ARBA00009430"/>
    </source>
</evidence>
<comment type="similarity">
    <text evidence="2">Belongs to the eukaryotic RPA49/POLR1E RNA polymerase subunit family.</text>
</comment>
<dbReference type="GO" id="GO:0005730">
    <property type="term" value="C:nucleolus"/>
    <property type="evidence" value="ECO:0007669"/>
    <property type="project" value="UniProtKB-SubCell"/>
</dbReference>
<dbReference type="Pfam" id="PF06870">
    <property type="entry name" value="RNA_pol_I_A49"/>
    <property type="match status" value="1"/>
</dbReference>
<evidence type="ECO:0000256" key="4">
    <source>
        <dbReference type="ARBA" id="ARBA00023163"/>
    </source>
</evidence>
<evidence type="ECO:0008006" key="8">
    <source>
        <dbReference type="Google" id="ProtNLM"/>
    </source>
</evidence>
<name>A0A0L0DKF7_THETB</name>
<dbReference type="GO" id="GO:0003677">
    <property type="term" value="F:DNA binding"/>
    <property type="evidence" value="ECO:0007669"/>
    <property type="project" value="InterPro"/>
</dbReference>
<dbReference type="Proteomes" id="UP000054408">
    <property type="component" value="Unassembled WGS sequence"/>
</dbReference>
<keyword evidence="3" id="KW-0240">DNA-directed RNA polymerase</keyword>
<protein>
    <recommendedName>
        <fullName evidence="8">DNA-directed RNA polymerase I subunit RPA49</fullName>
    </recommendedName>
</protein>
<proteinExistence type="inferred from homology"/>
<evidence type="ECO:0000313" key="7">
    <source>
        <dbReference type="Proteomes" id="UP000054408"/>
    </source>
</evidence>
<dbReference type="GO" id="GO:0006351">
    <property type="term" value="P:DNA-templated transcription"/>
    <property type="evidence" value="ECO:0007669"/>
    <property type="project" value="InterPro"/>
</dbReference>
<evidence type="ECO:0000313" key="6">
    <source>
        <dbReference type="EMBL" id="KNC52889.1"/>
    </source>
</evidence>
<dbReference type="GO" id="GO:0000428">
    <property type="term" value="C:DNA-directed RNA polymerase complex"/>
    <property type="evidence" value="ECO:0007669"/>
    <property type="project" value="UniProtKB-KW"/>
</dbReference>
<dbReference type="EMBL" id="GL349476">
    <property type="protein sequence ID" value="KNC52889.1"/>
    <property type="molecule type" value="Genomic_DNA"/>
</dbReference>
<evidence type="ECO:0000256" key="3">
    <source>
        <dbReference type="ARBA" id="ARBA00022478"/>
    </source>
</evidence>
<keyword evidence="7" id="KW-1185">Reference proteome</keyword>
<dbReference type="AlphaFoldDB" id="A0A0L0DKF7"/>
<dbReference type="GeneID" id="25567594"/>
<accession>A0A0L0DKF7</accession>
<dbReference type="InterPro" id="IPR009668">
    <property type="entry name" value="RNA_pol-assoc_fac_A49-like"/>
</dbReference>
<keyword evidence="4" id="KW-0804">Transcription</keyword>
<dbReference type="RefSeq" id="XP_013754986.1">
    <property type="nucleotide sequence ID" value="XM_013899532.1"/>
</dbReference>
<keyword evidence="5" id="KW-0539">Nucleus</keyword>
<evidence type="ECO:0000256" key="1">
    <source>
        <dbReference type="ARBA" id="ARBA00004604"/>
    </source>
</evidence>
<comment type="subcellular location">
    <subcellularLocation>
        <location evidence="1">Nucleus</location>
        <location evidence="1">Nucleolus</location>
    </subcellularLocation>
</comment>
<organism evidence="6 7">
    <name type="scientific">Thecamonas trahens ATCC 50062</name>
    <dbReference type="NCBI Taxonomy" id="461836"/>
    <lineage>
        <taxon>Eukaryota</taxon>
        <taxon>Apusozoa</taxon>
        <taxon>Apusomonadida</taxon>
        <taxon>Apusomonadidae</taxon>
        <taxon>Thecamonas</taxon>
    </lineage>
</organism>
<evidence type="ECO:0000256" key="5">
    <source>
        <dbReference type="ARBA" id="ARBA00023242"/>
    </source>
</evidence>
<dbReference type="STRING" id="461836.A0A0L0DKF7"/>
<gene>
    <name evidence="6" type="ORF">AMSG_09049</name>
</gene>
<reference evidence="6 7" key="1">
    <citation type="submission" date="2010-05" db="EMBL/GenBank/DDBJ databases">
        <title>The Genome Sequence of Thecamonas trahens ATCC 50062.</title>
        <authorList>
            <consortium name="The Broad Institute Genome Sequencing Platform"/>
            <person name="Russ C."/>
            <person name="Cuomo C."/>
            <person name="Shea T."/>
            <person name="Young S.K."/>
            <person name="Zeng Q."/>
            <person name="Koehrsen M."/>
            <person name="Haas B."/>
            <person name="Borodovsky M."/>
            <person name="Guigo R."/>
            <person name="Alvarado L."/>
            <person name="Berlin A."/>
            <person name="Bochicchio J."/>
            <person name="Borenstein D."/>
            <person name="Chapman S."/>
            <person name="Chen Z."/>
            <person name="Freedman E."/>
            <person name="Gellesch M."/>
            <person name="Goldberg J."/>
            <person name="Griggs A."/>
            <person name="Gujja S."/>
            <person name="Heilman E."/>
            <person name="Heiman D."/>
            <person name="Hepburn T."/>
            <person name="Howarth C."/>
            <person name="Jen D."/>
            <person name="Larson L."/>
            <person name="Mehta T."/>
            <person name="Park D."/>
            <person name="Pearson M."/>
            <person name="Roberts A."/>
            <person name="Saif S."/>
            <person name="Shenoy N."/>
            <person name="Sisk P."/>
            <person name="Stolte C."/>
            <person name="Sykes S."/>
            <person name="Thomson T."/>
            <person name="Walk T."/>
            <person name="White J."/>
            <person name="Yandava C."/>
            <person name="Burger G."/>
            <person name="Gray M.W."/>
            <person name="Holland P.W.H."/>
            <person name="King N."/>
            <person name="Lang F.B.F."/>
            <person name="Roger A.J."/>
            <person name="Ruiz-Trillo I."/>
            <person name="Lander E."/>
            <person name="Nusbaum C."/>
        </authorList>
    </citation>
    <scope>NUCLEOTIDE SEQUENCE [LARGE SCALE GENOMIC DNA]</scope>
    <source>
        <strain evidence="6 7">ATCC 50062</strain>
    </source>
</reference>
<dbReference type="OrthoDB" id="532500at2759"/>